<dbReference type="Gene3D" id="3.40.50.300">
    <property type="entry name" value="P-loop containing nucleotide triphosphate hydrolases"/>
    <property type="match status" value="1"/>
</dbReference>
<dbReference type="PANTHER" id="PTHR13696:SF99">
    <property type="entry name" value="COBYRINIC ACID AC-DIAMIDE SYNTHASE"/>
    <property type="match status" value="1"/>
</dbReference>
<dbReference type="SUPFAM" id="SSF52540">
    <property type="entry name" value="P-loop containing nucleoside triphosphate hydrolases"/>
    <property type="match status" value="1"/>
</dbReference>
<reference evidence="2 3" key="1">
    <citation type="journal article" date="2023" name="Front. Microbiol.">
        <title>Ralstonia chuxiongensis sp. nov., Ralstonia mojiangensis sp. nov., and Ralstonia soli sp. nov., isolated from tobacco fields, are three novel species in the family Burkholderiaceae.</title>
        <authorList>
            <person name="Lu C.H."/>
            <person name="Zhang Y.Y."/>
            <person name="Jiang N."/>
            <person name="Chen W."/>
            <person name="Shao X."/>
            <person name="Zhao Z.M."/>
            <person name="Lu W.L."/>
            <person name="Hu X."/>
            <person name="Xi Y.X."/>
            <person name="Zou S.Y."/>
            <person name="Wei Q.J."/>
            <person name="Lin Z.L."/>
            <person name="Gong L."/>
            <person name="Gai X.T."/>
            <person name="Zhang L.Q."/>
            <person name="Li J.Y."/>
            <person name="Jin Y."/>
            <person name="Xia Z.Y."/>
        </authorList>
    </citation>
    <scope>NUCLEOTIDE SEQUENCE [LARGE SCALE GENOMIC DNA]</scope>
    <source>
        <strain evidence="2 3">22TCJT01-1</strain>
    </source>
</reference>
<evidence type="ECO:0000313" key="3">
    <source>
        <dbReference type="Proteomes" id="UP001164420"/>
    </source>
</evidence>
<dbReference type="PANTHER" id="PTHR13696">
    <property type="entry name" value="P-LOOP CONTAINING NUCLEOSIDE TRIPHOSPHATE HYDROLASE"/>
    <property type="match status" value="1"/>
</dbReference>
<dbReference type="RefSeq" id="WP_260784605.1">
    <property type="nucleotide sequence ID" value="NZ_JAOCQI010000001.1"/>
</dbReference>
<protein>
    <submittedName>
        <fullName evidence="2">ParA family protein</fullName>
    </submittedName>
</protein>
<evidence type="ECO:0000259" key="1">
    <source>
        <dbReference type="Pfam" id="PF13614"/>
    </source>
</evidence>
<feature type="domain" description="AAA" evidence="1">
    <location>
        <begin position="3"/>
        <end position="198"/>
    </location>
</feature>
<dbReference type="InterPro" id="IPR027417">
    <property type="entry name" value="P-loop_NTPase"/>
</dbReference>
<gene>
    <name evidence="2" type="ORF">N5J06_02030</name>
</gene>
<dbReference type="CDD" id="cd02042">
    <property type="entry name" value="ParAB_family"/>
    <property type="match status" value="1"/>
</dbReference>
<dbReference type="EMBL" id="JAOCQI010000001">
    <property type="protein sequence ID" value="MCT7309710.1"/>
    <property type="molecule type" value="Genomic_DNA"/>
</dbReference>
<proteinExistence type="predicted"/>
<dbReference type="InterPro" id="IPR025669">
    <property type="entry name" value="AAA_dom"/>
</dbReference>
<keyword evidence="3" id="KW-1185">Reference proteome</keyword>
<dbReference type="InterPro" id="IPR050678">
    <property type="entry name" value="DNA_Partitioning_ATPase"/>
</dbReference>
<accession>A0ABT2L2M2</accession>
<dbReference type="Proteomes" id="UP001164420">
    <property type="component" value="Unassembled WGS sequence"/>
</dbReference>
<dbReference type="Pfam" id="PF13614">
    <property type="entry name" value="AAA_31"/>
    <property type="match status" value="1"/>
</dbReference>
<name>A0ABT2L2M2_9RALS</name>
<comment type="caution">
    <text evidence="2">The sequence shown here is derived from an EMBL/GenBank/DDBJ whole genome shotgun (WGS) entry which is preliminary data.</text>
</comment>
<organism evidence="2 3">
    <name type="scientific">Ralstonia mojiangensis</name>
    <dbReference type="NCBI Taxonomy" id="2953895"/>
    <lineage>
        <taxon>Bacteria</taxon>
        <taxon>Pseudomonadati</taxon>
        <taxon>Pseudomonadota</taxon>
        <taxon>Betaproteobacteria</taxon>
        <taxon>Burkholderiales</taxon>
        <taxon>Burkholderiaceae</taxon>
        <taxon>Ralstonia</taxon>
    </lineage>
</organism>
<evidence type="ECO:0000313" key="2">
    <source>
        <dbReference type="EMBL" id="MCT7309710.1"/>
    </source>
</evidence>
<sequence length="288" mass="31952">MGTVVTVMNMKGGVGKTTVSAHLASSASALPDRPRKVLVIDYDPQFNLSQALLPSKTYFALEKAKKTILQVLLEDDVNLDPYHLQVPGNSIPPSVDDVRVRVLNFKDGSLLDLVPSTLDLMYVALGQAHTSIKPMEERFEKFIGECRKKYDLVIIDCHPAGSVFTKTSLRNSDHVLIPVAPNKYALRGIGLMMSFIESKKQGDVGPQPHILFNLADRKGISKSEGSIRASEKYSKYCLNNTLKRFSAFGDLEEGTGFAWVNKKPYGSQAWVNLYSVVTEFLKRVEVRA</sequence>